<evidence type="ECO:0000313" key="6">
    <source>
        <dbReference type="EMBL" id="KND00847.1"/>
    </source>
</evidence>
<feature type="compositionally biased region" description="Polar residues" evidence="4">
    <location>
        <begin position="1"/>
        <end position="13"/>
    </location>
</feature>
<dbReference type="Pfam" id="PF12937">
    <property type="entry name" value="F-box-like"/>
    <property type="match status" value="1"/>
</dbReference>
<dbReference type="Proteomes" id="UP000053201">
    <property type="component" value="Unassembled WGS sequence"/>
</dbReference>
<dbReference type="PANTHER" id="PTHR44436:SF1">
    <property type="entry name" value="F-BOX_WD REPEAT-CONTAINING PROTEIN 2"/>
    <property type="match status" value="1"/>
</dbReference>
<dbReference type="PROSITE" id="PS50181">
    <property type="entry name" value="FBOX"/>
    <property type="match status" value="1"/>
</dbReference>
<dbReference type="InterPro" id="IPR001810">
    <property type="entry name" value="F-box_dom"/>
</dbReference>
<dbReference type="STRING" id="645134.A0A0L0HI94"/>
<dbReference type="InterPro" id="IPR019775">
    <property type="entry name" value="WD40_repeat_CS"/>
</dbReference>
<name>A0A0L0HI94_SPIPD</name>
<dbReference type="InterPro" id="IPR015943">
    <property type="entry name" value="WD40/YVTN_repeat-like_dom_sf"/>
</dbReference>
<dbReference type="VEuPathDB" id="FungiDB:SPPG_03951"/>
<dbReference type="PANTHER" id="PTHR44436">
    <property type="entry name" value="F-BOX/WD REPEAT-CONTAINING PROTEIN 2"/>
    <property type="match status" value="1"/>
</dbReference>
<evidence type="ECO:0000259" key="5">
    <source>
        <dbReference type="PROSITE" id="PS50181"/>
    </source>
</evidence>
<evidence type="ECO:0000256" key="4">
    <source>
        <dbReference type="SAM" id="MobiDB-lite"/>
    </source>
</evidence>
<dbReference type="Gene3D" id="1.20.1280.50">
    <property type="match status" value="1"/>
</dbReference>
<dbReference type="SMART" id="SM00320">
    <property type="entry name" value="WD40"/>
    <property type="match status" value="2"/>
</dbReference>
<evidence type="ECO:0000256" key="2">
    <source>
        <dbReference type="ARBA" id="ARBA00022737"/>
    </source>
</evidence>
<dbReference type="InterPro" id="IPR001680">
    <property type="entry name" value="WD40_rpt"/>
</dbReference>
<evidence type="ECO:0000256" key="3">
    <source>
        <dbReference type="PROSITE-ProRule" id="PRU00221"/>
    </source>
</evidence>
<accession>A0A0L0HI94</accession>
<dbReference type="InterPro" id="IPR042627">
    <property type="entry name" value="FBXW2"/>
</dbReference>
<dbReference type="GeneID" id="27687430"/>
<protein>
    <recommendedName>
        <fullName evidence="5">F-box domain-containing protein</fullName>
    </recommendedName>
</protein>
<dbReference type="PROSITE" id="PS00678">
    <property type="entry name" value="WD_REPEATS_1"/>
    <property type="match status" value="1"/>
</dbReference>
<dbReference type="EMBL" id="KQ257455">
    <property type="protein sequence ID" value="KND00847.1"/>
    <property type="molecule type" value="Genomic_DNA"/>
</dbReference>
<reference evidence="6 7" key="1">
    <citation type="submission" date="2009-08" db="EMBL/GenBank/DDBJ databases">
        <title>The Genome Sequence of Spizellomyces punctatus strain DAOM BR117.</title>
        <authorList>
            <consortium name="The Broad Institute Genome Sequencing Platform"/>
            <person name="Russ C."/>
            <person name="Cuomo C."/>
            <person name="Shea T."/>
            <person name="Young S.K."/>
            <person name="Zeng Q."/>
            <person name="Koehrsen M."/>
            <person name="Haas B."/>
            <person name="Borodovsky M."/>
            <person name="Guigo R."/>
            <person name="Alvarado L."/>
            <person name="Berlin A."/>
            <person name="Bochicchio J."/>
            <person name="Borenstein D."/>
            <person name="Chapman S."/>
            <person name="Chen Z."/>
            <person name="Engels R."/>
            <person name="Freedman E."/>
            <person name="Gellesch M."/>
            <person name="Goldberg J."/>
            <person name="Griggs A."/>
            <person name="Gujja S."/>
            <person name="Heiman D."/>
            <person name="Hepburn T."/>
            <person name="Howarth C."/>
            <person name="Jen D."/>
            <person name="Larson L."/>
            <person name="Lewis B."/>
            <person name="Mehta T."/>
            <person name="Park D."/>
            <person name="Pearson M."/>
            <person name="Roberts A."/>
            <person name="Saif S."/>
            <person name="Shenoy N."/>
            <person name="Sisk P."/>
            <person name="Stolte C."/>
            <person name="Sykes S."/>
            <person name="Thomson T."/>
            <person name="Walk T."/>
            <person name="White J."/>
            <person name="Yandava C."/>
            <person name="Burger G."/>
            <person name="Gray M.W."/>
            <person name="Holland P.W.H."/>
            <person name="King N."/>
            <person name="Lang F.B.F."/>
            <person name="Roger A.J."/>
            <person name="Ruiz-Trillo I."/>
            <person name="Lander E."/>
            <person name="Nusbaum C."/>
        </authorList>
    </citation>
    <scope>NUCLEOTIDE SEQUENCE [LARGE SCALE GENOMIC DNA]</scope>
    <source>
        <strain evidence="6 7">DAOM BR117</strain>
    </source>
</reference>
<dbReference type="SUPFAM" id="SSF50978">
    <property type="entry name" value="WD40 repeat-like"/>
    <property type="match status" value="1"/>
</dbReference>
<evidence type="ECO:0000313" key="7">
    <source>
        <dbReference type="Proteomes" id="UP000053201"/>
    </source>
</evidence>
<dbReference type="Gene3D" id="2.130.10.10">
    <property type="entry name" value="YVTN repeat-like/Quinoprotein amine dehydrogenase"/>
    <property type="match status" value="1"/>
</dbReference>
<dbReference type="OrthoDB" id="7318948at2759"/>
<feature type="domain" description="F-box" evidence="5">
    <location>
        <begin position="123"/>
        <end position="171"/>
    </location>
</feature>
<proteinExistence type="predicted"/>
<keyword evidence="1 3" id="KW-0853">WD repeat</keyword>
<dbReference type="SUPFAM" id="SSF81383">
    <property type="entry name" value="F-box domain"/>
    <property type="match status" value="1"/>
</dbReference>
<organism evidence="6 7">
    <name type="scientific">Spizellomyces punctatus (strain DAOM BR117)</name>
    <dbReference type="NCBI Taxonomy" id="645134"/>
    <lineage>
        <taxon>Eukaryota</taxon>
        <taxon>Fungi</taxon>
        <taxon>Fungi incertae sedis</taxon>
        <taxon>Chytridiomycota</taxon>
        <taxon>Chytridiomycota incertae sedis</taxon>
        <taxon>Chytridiomycetes</taxon>
        <taxon>Spizellomycetales</taxon>
        <taxon>Spizellomycetaceae</taxon>
        <taxon>Spizellomyces</taxon>
    </lineage>
</organism>
<evidence type="ECO:0000256" key="1">
    <source>
        <dbReference type="ARBA" id="ARBA00022574"/>
    </source>
</evidence>
<dbReference type="RefSeq" id="XP_016608886.1">
    <property type="nucleotide sequence ID" value="XM_016752198.1"/>
</dbReference>
<feature type="repeat" description="WD" evidence="3">
    <location>
        <begin position="294"/>
        <end position="334"/>
    </location>
</feature>
<dbReference type="InterPro" id="IPR036047">
    <property type="entry name" value="F-box-like_dom_sf"/>
</dbReference>
<dbReference type="PROSITE" id="PS50294">
    <property type="entry name" value="WD_REPEATS_REGION"/>
    <property type="match status" value="1"/>
</dbReference>
<dbReference type="PROSITE" id="PS50082">
    <property type="entry name" value="WD_REPEATS_2"/>
    <property type="match status" value="1"/>
</dbReference>
<feature type="compositionally biased region" description="Low complexity" evidence="4">
    <location>
        <begin position="14"/>
        <end position="39"/>
    </location>
</feature>
<keyword evidence="7" id="KW-1185">Reference proteome</keyword>
<dbReference type="InterPro" id="IPR036322">
    <property type="entry name" value="WD40_repeat_dom_sf"/>
</dbReference>
<sequence>MTMNHLPQTPYSRSNSFSIQPPSPIIPVTSSTSPTTPFSEISESRFIRDLRSITTDFSSPESERISRLLNILDARAAWITASEAYHNQRDAAVLTAVNSPLTNGPCIGMSMGGRRTLKMPGKRICLSNLPDDILLTISRNLDAPSLCSFEACSRKIHALIKHYSQSLWRHLTAQSWGIPMSPSDARLCGYFLPDNPDWKTIYEERHNLYTGQYRFRMVADLTELDSRPRRQKLVEEKKDIYARKNRRYILHCGQPTTAGSGYAVNLRLCGPYMCWISGHNLAVCKVDGHTPTFLEGHNLPLVTLTTNQRNLVVTGAEDNTMRVWDLATFDCIHVIGGVDVLDCAIHENILVSYNNDNIIDVWDVKAKIRLTRIDVRKFEHVDPTVLTREVKIAVWGDTVVCGFENTVFLVISRIDGTLRHTLSEPTQHHREEYDSTHYPTVLAMYDNILVSRGVRCHEICVWDLHAGVLLYRLSESLSFQSTVGYPIRPNEVITDFTLDARGSFLMCTVENEGGDVYLLAWDFRKAPGTQEDTANMPETVTRRMRRKEKERRFEKRSLESVAGDIQFEYTNFWLCYEI</sequence>
<gene>
    <name evidence="6" type="ORF">SPPG_03951</name>
</gene>
<dbReference type="InParanoid" id="A0A0L0HI94"/>
<feature type="region of interest" description="Disordered" evidence="4">
    <location>
        <begin position="1"/>
        <end position="39"/>
    </location>
</feature>
<keyword evidence="2" id="KW-0677">Repeat</keyword>
<dbReference type="AlphaFoldDB" id="A0A0L0HI94"/>